<gene>
    <name evidence="11" type="ORF">SK128_024333</name>
</gene>
<dbReference type="GO" id="GO:0045596">
    <property type="term" value="P:negative regulation of cell differentiation"/>
    <property type="evidence" value="ECO:0007669"/>
    <property type="project" value="UniProtKB-ARBA"/>
</dbReference>
<evidence type="ECO:0000313" key="12">
    <source>
        <dbReference type="Proteomes" id="UP001381693"/>
    </source>
</evidence>
<keyword evidence="5 8" id="KW-0863">Zinc-finger</keyword>
<dbReference type="PROSITE" id="PS50157">
    <property type="entry name" value="ZINC_FINGER_C2H2_2"/>
    <property type="match status" value="7"/>
</dbReference>
<feature type="compositionally biased region" description="Basic and acidic residues" evidence="9">
    <location>
        <begin position="228"/>
        <end position="244"/>
    </location>
</feature>
<dbReference type="FunFam" id="3.30.160.60:FF:001442">
    <property type="entry name" value="zinc finger protein 696"/>
    <property type="match status" value="1"/>
</dbReference>
<dbReference type="FunFam" id="3.30.160.60:FF:000624">
    <property type="entry name" value="zinc finger protein 697"/>
    <property type="match status" value="1"/>
</dbReference>
<dbReference type="PROSITE" id="PS00028">
    <property type="entry name" value="ZINC_FINGER_C2H2_1"/>
    <property type="match status" value="6"/>
</dbReference>
<dbReference type="InterPro" id="IPR013087">
    <property type="entry name" value="Znf_C2H2_type"/>
</dbReference>
<dbReference type="FunFam" id="3.30.160.60:FF:000478">
    <property type="entry name" value="Zinc finger protein 133"/>
    <property type="match status" value="1"/>
</dbReference>
<evidence type="ECO:0000313" key="11">
    <source>
        <dbReference type="EMBL" id="KAK7071992.1"/>
    </source>
</evidence>
<feature type="domain" description="C2H2-type" evidence="10">
    <location>
        <begin position="65"/>
        <end position="93"/>
    </location>
</feature>
<dbReference type="FunFam" id="3.30.160.60:FF:000912">
    <property type="entry name" value="Zinc finger protein 660"/>
    <property type="match status" value="1"/>
</dbReference>
<feature type="domain" description="C2H2-type" evidence="10">
    <location>
        <begin position="150"/>
        <end position="177"/>
    </location>
</feature>
<evidence type="ECO:0000256" key="4">
    <source>
        <dbReference type="ARBA" id="ARBA00022737"/>
    </source>
</evidence>
<dbReference type="AlphaFoldDB" id="A0AAN9A6V0"/>
<name>A0AAN9A6V0_HALRR</name>
<evidence type="ECO:0000259" key="10">
    <source>
        <dbReference type="PROSITE" id="PS50157"/>
    </source>
</evidence>
<evidence type="ECO:0000256" key="6">
    <source>
        <dbReference type="ARBA" id="ARBA00022833"/>
    </source>
</evidence>
<reference evidence="11 12" key="1">
    <citation type="submission" date="2023-11" db="EMBL/GenBank/DDBJ databases">
        <title>Halocaridina rubra genome assembly.</title>
        <authorList>
            <person name="Smith C."/>
        </authorList>
    </citation>
    <scope>NUCLEOTIDE SEQUENCE [LARGE SCALE GENOMIC DNA]</scope>
    <source>
        <strain evidence="11">EP-1</strain>
        <tissue evidence="11">Whole</tissue>
    </source>
</reference>
<sequence length="299" mass="34934">MSDNKIEWRCDVCQNTFKGKKNLILHQRIHTGEKPFPCSFCEKSFPRKSYLKDHILSSHAEQKPHCCEKCGKAYVRKVNYDIHMSTHHSGKKPYHCRECGKSFPHRTKLLVHMKNHTSRKSIPCIVCSRSFTRRYNLIKHMRSHTGEKPHSCTICERSFTEKNTLIRHMRTHTGERPFECRICKKGFIRADHLRKHSYQCPMDTNAELVEGGLEKDLNEYLDVKIKEEVLSDDEHSPSEEKTSELCEQNEITDDNKDESQLFDKDRVVIKQEKITCPKDDQEMLVWTGIVGEASAVEEV</sequence>
<evidence type="ECO:0000256" key="7">
    <source>
        <dbReference type="ARBA" id="ARBA00023242"/>
    </source>
</evidence>
<keyword evidence="3" id="KW-0479">Metal-binding</keyword>
<dbReference type="InterPro" id="IPR036236">
    <property type="entry name" value="Znf_C2H2_sf"/>
</dbReference>
<keyword evidence="4" id="KW-0677">Repeat</keyword>
<proteinExistence type="inferred from homology"/>
<keyword evidence="7" id="KW-0539">Nucleus</keyword>
<comment type="similarity">
    <text evidence="2">Belongs to the krueppel C2H2-type zinc-finger protein family.</text>
</comment>
<protein>
    <recommendedName>
        <fullName evidence="10">C2H2-type domain-containing protein</fullName>
    </recommendedName>
</protein>
<keyword evidence="12" id="KW-1185">Reference proteome</keyword>
<dbReference type="SMART" id="SM00355">
    <property type="entry name" value="ZnF_C2H2"/>
    <property type="match status" value="7"/>
</dbReference>
<dbReference type="PANTHER" id="PTHR14196:SF12">
    <property type="entry name" value="ZINC FINGER PROTEIN 208-LIKE"/>
    <property type="match status" value="1"/>
</dbReference>
<organism evidence="11 12">
    <name type="scientific">Halocaridina rubra</name>
    <name type="common">Hawaiian red shrimp</name>
    <dbReference type="NCBI Taxonomy" id="373956"/>
    <lineage>
        <taxon>Eukaryota</taxon>
        <taxon>Metazoa</taxon>
        <taxon>Ecdysozoa</taxon>
        <taxon>Arthropoda</taxon>
        <taxon>Crustacea</taxon>
        <taxon>Multicrustacea</taxon>
        <taxon>Malacostraca</taxon>
        <taxon>Eumalacostraca</taxon>
        <taxon>Eucarida</taxon>
        <taxon>Decapoda</taxon>
        <taxon>Pleocyemata</taxon>
        <taxon>Caridea</taxon>
        <taxon>Atyoidea</taxon>
        <taxon>Atyidae</taxon>
        <taxon>Halocaridina</taxon>
    </lineage>
</organism>
<feature type="domain" description="C2H2-type" evidence="10">
    <location>
        <begin position="8"/>
        <end position="35"/>
    </location>
</feature>
<dbReference type="InterPro" id="IPR050717">
    <property type="entry name" value="C2H2-ZF_Transcription_Reg"/>
</dbReference>
<feature type="region of interest" description="Disordered" evidence="9">
    <location>
        <begin position="228"/>
        <end position="258"/>
    </location>
</feature>
<dbReference type="GO" id="GO:0000981">
    <property type="term" value="F:DNA-binding transcription factor activity, RNA polymerase II-specific"/>
    <property type="evidence" value="ECO:0007669"/>
    <property type="project" value="TreeGrafter"/>
</dbReference>
<dbReference type="EMBL" id="JAXCGZ010013758">
    <property type="protein sequence ID" value="KAK7071992.1"/>
    <property type="molecule type" value="Genomic_DNA"/>
</dbReference>
<evidence type="ECO:0000256" key="3">
    <source>
        <dbReference type="ARBA" id="ARBA00022723"/>
    </source>
</evidence>
<dbReference type="FunFam" id="3.30.160.60:FF:000218">
    <property type="entry name" value="Zinc finger protein 10"/>
    <property type="match status" value="1"/>
</dbReference>
<dbReference type="SUPFAM" id="SSF57667">
    <property type="entry name" value="beta-beta-alpha zinc fingers"/>
    <property type="match status" value="4"/>
</dbReference>
<comment type="subcellular location">
    <subcellularLocation>
        <location evidence="1">Nucleus</location>
    </subcellularLocation>
</comment>
<evidence type="ECO:0000256" key="2">
    <source>
        <dbReference type="ARBA" id="ARBA00006991"/>
    </source>
</evidence>
<dbReference type="GO" id="GO:0005634">
    <property type="term" value="C:nucleus"/>
    <property type="evidence" value="ECO:0007669"/>
    <property type="project" value="UniProtKB-SubCell"/>
</dbReference>
<dbReference type="Pfam" id="PF00096">
    <property type="entry name" value="zf-C2H2"/>
    <property type="match status" value="6"/>
</dbReference>
<comment type="caution">
    <text evidence="11">The sequence shown here is derived from an EMBL/GenBank/DDBJ whole genome shotgun (WGS) entry which is preliminary data.</text>
</comment>
<dbReference type="Gene3D" id="3.30.160.60">
    <property type="entry name" value="Classic Zinc Finger"/>
    <property type="match status" value="7"/>
</dbReference>
<feature type="domain" description="C2H2-type" evidence="10">
    <location>
        <begin position="36"/>
        <end position="64"/>
    </location>
</feature>
<keyword evidence="6" id="KW-0862">Zinc</keyword>
<dbReference type="FunFam" id="3.30.160.60:FF:001498">
    <property type="entry name" value="Zinc finger protein 404"/>
    <property type="match status" value="1"/>
</dbReference>
<dbReference type="GO" id="GO:0008270">
    <property type="term" value="F:zinc ion binding"/>
    <property type="evidence" value="ECO:0007669"/>
    <property type="project" value="UniProtKB-KW"/>
</dbReference>
<evidence type="ECO:0000256" key="5">
    <source>
        <dbReference type="ARBA" id="ARBA00022771"/>
    </source>
</evidence>
<dbReference type="GO" id="GO:0000977">
    <property type="term" value="F:RNA polymerase II transcription regulatory region sequence-specific DNA binding"/>
    <property type="evidence" value="ECO:0007669"/>
    <property type="project" value="TreeGrafter"/>
</dbReference>
<accession>A0AAN9A6V0</accession>
<feature type="domain" description="C2H2-type" evidence="10">
    <location>
        <begin position="122"/>
        <end position="149"/>
    </location>
</feature>
<dbReference type="Proteomes" id="UP001381693">
    <property type="component" value="Unassembled WGS sequence"/>
</dbReference>
<evidence type="ECO:0000256" key="9">
    <source>
        <dbReference type="SAM" id="MobiDB-lite"/>
    </source>
</evidence>
<dbReference type="GO" id="GO:0000122">
    <property type="term" value="P:negative regulation of transcription by RNA polymerase II"/>
    <property type="evidence" value="ECO:0007669"/>
    <property type="project" value="UniProtKB-ARBA"/>
</dbReference>
<dbReference type="PANTHER" id="PTHR14196">
    <property type="entry name" value="ODD-SKIPPED - RELATED"/>
    <property type="match status" value="1"/>
</dbReference>
<feature type="domain" description="C2H2-type" evidence="10">
    <location>
        <begin position="94"/>
        <end position="121"/>
    </location>
</feature>
<evidence type="ECO:0000256" key="1">
    <source>
        <dbReference type="ARBA" id="ARBA00004123"/>
    </source>
</evidence>
<evidence type="ECO:0000256" key="8">
    <source>
        <dbReference type="PROSITE-ProRule" id="PRU00042"/>
    </source>
</evidence>
<feature type="domain" description="C2H2-type" evidence="10">
    <location>
        <begin position="178"/>
        <end position="196"/>
    </location>
</feature>